<dbReference type="Gene3D" id="3.40.50.300">
    <property type="entry name" value="P-loop containing nucleotide triphosphate hydrolases"/>
    <property type="match status" value="1"/>
</dbReference>
<protein>
    <recommendedName>
        <fullName evidence="3">Sulfotransferase</fullName>
    </recommendedName>
</protein>
<dbReference type="InterPro" id="IPR027417">
    <property type="entry name" value="P-loop_NTPase"/>
</dbReference>
<organism evidence="1 2">
    <name type="scientific">Sporichthya brevicatena</name>
    <dbReference type="NCBI Taxonomy" id="171442"/>
    <lineage>
        <taxon>Bacteria</taxon>
        <taxon>Bacillati</taxon>
        <taxon>Actinomycetota</taxon>
        <taxon>Actinomycetes</taxon>
        <taxon>Sporichthyales</taxon>
        <taxon>Sporichthyaceae</taxon>
        <taxon>Sporichthya</taxon>
    </lineage>
</organism>
<dbReference type="SUPFAM" id="SSF52540">
    <property type="entry name" value="P-loop containing nucleoside triphosphate hydrolases"/>
    <property type="match status" value="1"/>
</dbReference>
<evidence type="ECO:0000313" key="2">
    <source>
        <dbReference type="Proteomes" id="UP001500957"/>
    </source>
</evidence>
<reference evidence="1 2" key="1">
    <citation type="journal article" date="2019" name="Int. J. Syst. Evol. Microbiol.">
        <title>The Global Catalogue of Microorganisms (GCM) 10K type strain sequencing project: providing services to taxonomists for standard genome sequencing and annotation.</title>
        <authorList>
            <consortium name="The Broad Institute Genomics Platform"/>
            <consortium name="The Broad Institute Genome Sequencing Center for Infectious Disease"/>
            <person name="Wu L."/>
            <person name="Ma J."/>
        </authorList>
    </citation>
    <scope>NUCLEOTIDE SEQUENCE [LARGE SCALE GENOMIC DNA]</scope>
    <source>
        <strain evidence="1 2">JCM 10671</strain>
    </source>
</reference>
<dbReference type="RefSeq" id="WP_344604734.1">
    <property type="nucleotide sequence ID" value="NZ_BAAAHE010000016.1"/>
</dbReference>
<keyword evidence="2" id="KW-1185">Reference proteome</keyword>
<accession>A0ABN1GU56</accession>
<dbReference type="EMBL" id="BAAAHE010000016">
    <property type="protein sequence ID" value="GAA0619665.1"/>
    <property type="molecule type" value="Genomic_DNA"/>
</dbReference>
<evidence type="ECO:0008006" key="3">
    <source>
        <dbReference type="Google" id="ProtNLM"/>
    </source>
</evidence>
<dbReference type="Proteomes" id="UP001500957">
    <property type="component" value="Unassembled WGS sequence"/>
</dbReference>
<name>A0ABN1GU56_9ACTN</name>
<sequence>MISKFRPGRRPALIFVLGSQRSGTNALRQSLSLDPWVMGFNERENSELYARWKLRPEPEIRGFLRSCAPHKVLLKPIQSVFKTPVADFLAPFADYEVKVAWIYRDPVAVFRSRAERWTDRNDAARFANEWNRINSSALDANDARIGVVCYDRLLQGGPSFGAVNKFLGTRGDNLFRPTRTKDSILDEVGEANAERIGAETAATLARMNAAADAFLAAWGTALPAEEPSSSDDLVLD</sequence>
<gene>
    <name evidence="1" type="ORF">GCM10009547_22730</name>
</gene>
<comment type="caution">
    <text evidence="1">The sequence shown here is derived from an EMBL/GenBank/DDBJ whole genome shotgun (WGS) entry which is preliminary data.</text>
</comment>
<proteinExistence type="predicted"/>
<evidence type="ECO:0000313" key="1">
    <source>
        <dbReference type="EMBL" id="GAA0619665.1"/>
    </source>
</evidence>